<feature type="non-terminal residue" evidence="2">
    <location>
        <position position="1"/>
    </location>
</feature>
<dbReference type="InterPro" id="IPR011009">
    <property type="entry name" value="Kinase-like_dom_sf"/>
</dbReference>
<proteinExistence type="predicted"/>
<reference evidence="2 3" key="1">
    <citation type="submission" date="2024-11" db="EMBL/GenBank/DDBJ databases">
        <title>Chromosome-level genome assembly of the freshwater bivalve Anodonta woodiana.</title>
        <authorList>
            <person name="Chen X."/>
        </authorList>
    </citation>
    <scope>NUCLEOTIDE SEQUENCE [LARGE SCALE GENOMIC DNA]</scope>
    <source>
        <strain evidence="2">MN2024</strain>
        <tissue evidence="2">Gills</tissue>
    </source>
</reference>
<name>A0ABD3TZU2_SINWO</name>
<dbReference type="Proteomes" id="UP001634394">
    <property type="component" value="Unassembled WGS sequence"/>
</dbReference>
<evidence type="ECO:0000313" key="3">
    <source>
        <dbReference type="Proteomes" id="UP001634394"/>
    </source>
</evidence>
<dbReference type="SUPFAM" id="SSF56112">
    <property type="entry name" value="Protein kinase-like (PK-like)"/>
    <property type="match status" value="1"/>
</dbReference>
<evidence type="ECO:0000313" key="2">
    <source>
        <dbReference type="EMBL" id="KAL3842570.1"/>
    </source>
</evidence>
<accession>A0ABD3TZU2</accession>
<dbReference type="AlphaFoldDB" id="A0ABD3TZU2"/>
<comment type="caution">
    <text evidence="2">The sequence shown here is derived from an EMBL/GenBank/DDBJ whole genome shotgun (WGS) entry which is preliminary data.</text>
</comment>
<evidence type="ECO:0000259" key="1">
    <source>
        <dbReference type="PROSITE" id="PS50011"/>
    </source>
</evidence>
<dbReference type="InterPro" id="IPR000719">
    <property type="entry name" value="Prot_kinase_dom"/>
</dbReference>
<dbReference type="Gene3D" id="1.10.510.10">
    <property type="entry name" value="Transferase(Phosphotransferase) domain 1"/>
    <property type="match status" value="1"/>
</dbReference>
<protein>
    <recommendedName>
        <fullName evidence="1">Protein kinase domain-containing protein</fullName>
    </recommendedName>
</protein>
<keyword evidence="3" id="KW-1185">Reference proteome</keyword>
<gene>
    <name evidence="2" type="ORF">ACJMK2_020564</name>
</gene>
<dbReference type="EMBL" id="JBJQND010000017">
    <property type="protein sequence ID" value="KAL3842570.1"/>
    <property type="molecule type" value="Genomic_DNA"/>
</dbReference>
<feature type="domain" description="Protein kinase" evidence="1">
    <location>
        <begin position="1"/>
        <end position="53"/>
    </location>
</feature>
<organism evidence="2 3">
    <name type="scientific">Sinanodonta woodiana</name>
    <name type="common">Chinese pond mussel</name>
    <name type="synonym">Anodonta woodiana</name>
    <dbReference type="NCBI Taxonomy" id="1069815"/>
    <lineage>
        <taxon>Eukaryota</taxon>
        <taxon>Metazoa</taxon>
        <taxon>Spiralia</taxon>
        <taxon>Lophotrochozoa</taxon>
        <taxon>Mollusca</taxon>
        <taxon>Bivalvia</taxon>
        <taxon>Autobranchia</taxon>
        <taxon>Heteroconchia</taxon>
        <taxon>Palaeoheterodonta</taxon>
        <taxon>Unionida</taxon>
        <taxon>Unionoidea</taxon>
        <taxon>Unionidae</taxon>
        <taxon>Unioninae</taxon>
        <taxon>Sinanodonta</taxon>
    </lineage>
</organism>
<dbReference type="PROSITE" id="PS50011">
    <property type="entry name" value="PROTEIN_KINASE_DOM"/>
    <property type="match status" value="1"/>
</dbReference>
<sequence>LFWTAPEQLRRILTHNHARGSTTGDIFSFGIILKELVCSEEPFATENVMLTPK</sequence>
<feature type="non-terminal residue" evidence="2">
    <location>
        <position position="53"/>
    </location>
</feature>